<reference evidence="4" key="1">
    <citation type="submission" date="2011-02" db="EMBL/GenBank/DDBJ databases">
        <title>The Genome Sequence of Capsaspora owczarzaki ATCC 30864.</title>
        <authorList>
            <person name="Russ C."/>
            <person name="Cuomo C."/>
            <person name="Burger G."/>
            <person name="Gray M.W."/>
            <person name="Holland P.W.H."/>
            <person name="King N."/>
            <person name="Lang F.B.F."/>
            <person name="Roger A.J."/>
            <person name="Ruiz-Trillo I."/>
            <person name="Young S.K."/>
            <person name="Zeng Q."/>
            <person name="Gargeya S."/>
            <person name="Alvarado L."/>
            <person name="Berlin A."/>
            <person name="Chapman S.B."/>
            <person name="Chen Z."/>
            <person name="Freedman E."/>
            <person name="Gellesch M."/>
            <person name="Goldberg J."/>
            <person name="Griggs A."/>
            <person name="Gujja S."/>
            <person name="Heilman E."/>
            <person name="Heiman D."/>
            <person name="Howarth C."/>
            <person name="Mehta T."/>
            <person name="Neiman D."/>
            <person name="Pearson M."/>
            <person name="Roberts A."/>
            <person name="Saif S."/>
            <person name="Shea T."/>
            <person name="Shenoy N."/>
            <person name="Sisk P."/>
            <person name="Stolte C."/>
            <person name="Sykes S."/>
            <person name="White J."/>
            <person name="Yandava C."/>
            <person name="Haas B."/>
            <person name="Nusbaum C."/>
            <person name="Birren B."/>
        </authorList>
    </citation>
    <scope>NUCLEOTIDE SEQUENCE</scope>
    <source>
        <strain evidence="4">ATCC 30864</strain>
    </source>
</reference>
<feature type="chain" id="PRO_5002255496" evidence="2">
    <location>
        <begin position="22"/>
        <end position="271"/>
    </location>
</feature>
<keyword evidence="2" id="KW-0732">Signal</keyword>
<gene>
    <name evidence="3" type="ORF">CAOG_006413</name>
</gene>
<organism evidence="3 4">
    <name type="scientific">Capsaspora owczarzaki (strain ATCC 30864)</name>
    <dbReference type="NCBI Taxonomy" id="595528"/>
    <lineage>
        <taxon>Eukaryota</taxon>
        <taxon>Filasterea</taxon>
        <taxon>Capsaspora</taxon>
    </lineage>
</organism>
<evidence type="ECO:0000256" key="2">
    <source>
        <dbReference type="SAM" id="SignalP"/>
    </source>
</evidence>
<dbReference type="EMBL" id="KE346370">
    <property type="protein sequence ID" value="KJE96039.1"/>
    <property type="molecule type" value="Genomic_DNA"/>
</dbReference>
<dbReference type="AlphaFoldDB" id="A0A0D2X4G9"/>
<evidence type="ECO:0000313" key="4">
    <source>
        <dbReference type="Proteomes" id="UP000008743"/>
    </source>
</evidence>
<feature type="compositionally biased region" description="Basic and acidic residues" evidence="1">
    <location>
        <begin position="262"/>
        <end position="271"/>
    </location>
</feature>
<proteinExistence type="predicted"/>
<accession>A0A0D2X4G9</accession>
<evidence type="ECO:0000313" key="3">
    <source>
        <dbReference type="EMBL" id="KJE96039.1"/>
    </source>
</evidence>
<sequence>MSPLPDAAALPFVILAKLVMSQPPPSTPSSMSSQASMPAPVTHSMRVIRRVVRLPNSAALASLSSQLRSWSMAGETSDAETISRSDRPIILQLTVLTVTKRSTSLAASSISSMHPASDMQDQRRRVRARRARLIPASLPPPPTTPLLPPAYVPVVPSHTNYLVSSLGDGKPALSPMHDVCTSDLTGDSCQRWSAILGRNNRLQRELEDPRMLLNDASWNLEAAQRCFGEVPVSRPIHQCRSVTGLTSTTTLPESTKPAENASPDRLKGAPK</sequence>
<dbReference type="Proteomes" id="UP000008743">
    <property type="component" value="Unassembled WGS sequence"/>
</dbReference>
<dbReference type="InParanoid" id="A0A0D2X4G9"/>
<dbReference type="RefSeq" id="XP_004345162.1">
    <property type="nucleotide sequence ID" value="XM_004345112.2"/>
</dbReference>
<feature type="region of interest" description="Disordered" evidence="1">
    <location>
        <begin position="246"/>
        <end position="271"/>
    </location>
</feature>
<keyword evidence="4" id="KW-1185">Reference proteome</keyword>
<protein>
    <submittedName>
        <fullName evidence="3">Uncharacterized protein</fullName>
    </submittedName>
</protein>
<evidence type="ECO:0000256" key="1">
    <source>
        <dbReference type="SAM" id="MobiDB-lite"/>
    </source>
</evidence>
<name>A0A0D2X4G9_CAPO3</name>
<feature type="signal peptide" evidence="2">
    <location>
        <begin position="1"/>
        <end position="21"/>
    </location>
</feature>